<keyword evidence="1" id="KW-0472">Membrane</keyword>
<reference evidence="2" key="1">
    <citation type="journal article" date="2023" name="Plant J.">
        <title>Genome sequences and population genomics provide insights into the demographic history, inbreeding, and mutation load of two 'living fossil' tree species of Dipteronia.</title>
        <authorList>
            <person name="Feng Y."/>
            <person name="Comes H.P."/>
            <person name="Chen J."/>
            <person name="Zhu S."/>
            <person name="Lu R."/>
            <person name="Zhang X."/>
            <person name="Li P."/>
            <person name="Qiu J."/>
            <person name="Olsen K.M."/>
            <person name="Qiu Y."/>
        </authorList>
    </citation>
    <scope>NUCLEOTIDE SEQUENCE</scope>
    <source>
        <strain evidence="2">KIB01</strain>
    </source>
</reference>
<gene>
    <name evidence="2" type="ORF">Ddye_004955</name>
</gene>
<sequence>PDGLLASVYHLTRIEYKVDQPEEVCIKEFAPRNTIVSPIPYASFLLCLALLNYIVGNFAPTSRISLTLLILSSLSLLLHKHGQLSLRRALEVHHKMIALD</sequence>
<evidence type="ECO:0000313" key="2">
    <source>
        <dbReference type="EMBL" id="KAK2658422.1"/>
    </source>
</evidence>
<keyword evidence="3" id="KW-1185">Reference proteome</keyword>
<dbReference type="AlphaFoldDB" id="A0AAE0CP90"/>
<name>A0AAE0CP90_9ROSI</name>
<keyword evidence="1" id="KW-0812">Transmembrane</keyword>
<evidence type="ECO:0000256" key="1">
    <source>
        <dbReference type="SAM" id="Phobius"/>
    </source>
</evidence>
<protein>
    <submittedName>
        <fullName evidence="2">Uncharacterized protein</fullName>
    </submittedName>
</protein>
<dbReference type="EMBL" id="JANJYI010000002">
    <property type="protein sequence ID" value="KAK2658422.1"/>
    <property type="molecule type" value="Genomic_DNA"/>
</dbReference>
<feature type="transmembrane region" description="Helical" evidence="1">
    <location>
        <begin position="35"/>
        <end position="55"/>
    </location>
</feature>
<proteinExistence type="predicted"/>
<feature type="non-terminal residue" evidence="2">
    <location>
        <position position="1"/>
    </location>
</feature>
<organism evidence="2 3">
    <name type="scientific">Dipteronia dyeriana</name>
    <dbReference type="NCBI Taxonomy" id="168575"/>
    <lineage>
        <taxon>Eukaryota</taxon>
        <taxon>Viridiplantae</taxon>
        <taxon>Streptophyta</taxon>
        <taxon>Embryophyta</taxon>
        <taxon>Tracheophyta</taxon>
        <taxon>Spermatophyta</taxon>
        <taxon>Magnoliopsida</taxon>
        <taxon>eudicotyledons</taxon>
        <taxon>Gunneridae</taxon>
        <taxon>Pentapetalae</taxon>
        <taxon>rosids</taxon>
        <taxon>malvids</taxon>
        <taxon>Sapindales</taxon>
        <taxon>Sapindaceae</taxon>
        <taxon>Hippocastanoideae</taxon>
        <taxon>Acereae</taxon>
        <taxon>Dipteronia</taxon>
    </lineage>
</organism>
<accession>A0AAE0CP90</accession>
<evidence type="ECO:0000313" key="3">
    <source>
        <dbReference type="Proteomes" id="UP001280121"/>
    </source>
</evidence>
<comment type="caution">
    <text evidence="2">The sequence shown here is derived from an EMBL/GenBank/DDBJ whole genome shotgun (WGS) entry which is preliminary data.</text>
</comment>
<dbReference type="Proteomes" id="UP001280121">
    <property type="component" value="Unassembled WGS sequence"/>
</dbReference>
<keyword evidence="1" id="KW-1133">Transmembrane helix</keyword>